<evidence type="ECO:0000313" key="8">
    <source>
        <dbReference type="Proteomes" id="UP000260665"/>
    </source>
</evidence>
<feature type="domain" description="PAS" evidence="6">
    <location>
        <begin position="359"/>
        <end position="429"/>
    </location>
</feature>
<keyword evidence="8" id="KW-1185">Reference proteome</keyword>
<dbReference type="NCBIfam" id="TIGR00229">
    <property type="entry name" value="sensory_box"/>
    <property type="match status" value="1"/>
</dbReference>
<evidence type="ECO:0000313" key="7">
    <source>
        <dbReference type="EMBL" id="RFO97223.1"/>
    </source>
</evidence>
<dbReference type="SMART" id="SM00387">
    <property type="entry name" value="HATPase_c"/>
    <property type="match status" value="1"/>
</dbReference>
<keyword evidence="3" id="KW-0597">Phosphoprotein</keyword>
<dbReference type="PANTHER" id="PTHR43065:SF50">
    <property type="entry name" value="HISTIDINE KINASE"/>
    <property type="match status" value="1"/>
</dbReference>
<dbReference type="Pfam" id="PF02518">
    <property type="entry name" value="HATPase_c"/>
    <property type="match status" value="1"/>
</dbReference>
<dbReference type="Gene3D" id="1.10.287.130">
    <property type="match status" value="1"/>
</dbReference>
<name>A0A3E1RD65_9BURK</name>
<dbReference type="CDD" id="cd00130">
    <property type="entry name" value="PAS"/>
    <property type="match status" value="1"/>
</dbReference>
<sequence length="927" mass="101818">MCWTKPSSARSRILSAPLAVVLPPPSAWANRRTVFDALAPGRTTMHTQDPAPIPERLYAALLACDHVIIRSTGRAALFDAVCQHLVRDGGMQMAWIGMLDASDQRLWPQAQSGEGWSLLDWIRAPNAAGSPAEHDLASAALARNRALWSNDVATEPLLNPVRERAQTQGWHAAAAIPLHVDGKACGVLSLFDCEPGAFGKRVQHLLLQLASNISTAIEAMERGERRAQGELAAQESEERYNALFASSPLPMLVVDPADGRIVDANVRAMDFYGWDHAAITTRYLHDINIQSPQEIREEMARSLASGRTFQDFRQRLAHGEVRNVEVFTSPMDFNGQTYLVSAIHDVTARRILEAQVHQAQSLMQRFIDQLPGTAFVKDSSLRLVMANQQLGALLQTPPQALIGKTAHDIFPPDFADFVTLLDREVLEAGAHRVYPETFNGRHNETSLFVIDDGAGEKFLGGLSLDITDRYLAKERSAALLKIHELAGELPENAFLSAGLELAEKLTQSKIGFLHFVNEDQETLEMVAWTAGALKGCTAAYDAHYPLSQAGIWADCMRQRAPVVFNDYAGYAARKGLPQGHVPMQRLISVPVIEGGQVRMLLGVGNKESDYLDFDTETLQLLGNDLWRIARRGRLETSLKHRVDELVEANRRLSDMQLQLLQSEKMASIGQLASGVAHEINNPIGYVKSNLGSLAGYVDNLLQIVRGYEAVDQLQGDALAHALQAMARSKEDMDYAFMVDDIRKLIDESVQGVQRVSQIVLDLKNFSRKGDVEAEYADLQSGIESTVNVVWNQLKYKVNVVREYVRLPPVHCVASQINQVVMNLLTNAEQAIPEHGTITLRTGVEGDTVWFEVQDTGCGIAADKQSRIFEPFYTSKPVGQGTGLGLSISFGIVQRHGGTITVKSAPGAGSTFRVTLPVESPLSPETVA</sequence>
<comment type="caution">
    <text evidence="7">The sequence shown here is derived from an EMBL/GenBank/DDBJ whole genome shotgun (WGS) entry which is preliminary data.</text>
</comment>
<dbReference type="CDD" id="cd00082">
    <property type="entry name" value="HisKA"/>
    <property type="match status" value="1"/>
</dbReference>
<feature type="domain" description="Histidine kinase" evidence="5">
    <location>
        <begin position="674"/>
        <end position="919"/>
    </location>
</feature>
<dbReference type="SMART" id="SM00091">
    <property type="entry name" value="PAS"/>
    <property type="match status" value="2"/>
</dbReference>
<dbReference type="EMBL" id="QFZK01000004">
    <property type="protein sequence ID" value="RFO97223.1"/>
    <property type="molecule type" value="Genomic_DNA"/>
</dbReference>
<dbReference type="Gene3D" id="3.30.450.20">
    <property type="entry name" value="PAS domain"/>
    <property type="match status" value="2"/>
</dbReference>
<dbReference type="SUPFAM" id="SSF55874">
    <property type="entry name" value="ATPase domain of HSP90 chaperone/DNA topoisomerase II/histidine kinase"/>
    <property type="match status" value="1"/>
</dbReference>
<dbReference type="InterPro" id="IPR029016">
    <property type="entry name" value="GAF-like_dom_sf"/>
</dbReference>
<dbReference type="Gene3D" id="3.30.450.40">
    <property type="match status" value="2"/>
</dbReference>
<comment type="catalytic activity">
    <reaction evidence="1">
        <text>ATP + protein L-histidine = ADP + protein N-phospho-L-histidine.</text>
        <dbReference type="EC" id="2.7.13.3"/>
    </reaction>
</comment>
<evidence type="ECO:0000256" key="1">
    <source>
        <dbReference type="ARBA" id="ARBA00000085"/>
    </source>
</evidence>
<keyword evidence="4" id="KW-0732">Signal</keyword>
<dbReference type="Pfam" id="PF13185">
    <property type="entry name" value="GAF_2"/>
    <property type="match status" value="2"/>
</dbReference>
<dbReference type="PANTHER" id="PTHR43065">
    <property type="entry name" value="SENSOR HISTIDINE KINASE"/>
    <property type="match status" value="1"/>
</dbReference>
<gene>
    <name evidence="7" type="ORF">DIC66_08785</name>
</gene>
<proteinExistence type="predicted"/>
<dbReference type="InterPro" id="IPR013656">
    <property type="entry name" value="PAS_4"/>
</dbReference>
<dbReference type="SUPFAM" id="SSF55781">
    <property type="entry name" value="GAF domain-like"/>
    <property type="match status" value="2"/>
</dbReference>
<evidence type="ECO:0000259" key="6">
    <source>
        <dbReference type="PROSITE" id="PS50112"/>
    </source>
</evidence>
<dbReference type="InterPro" id="IPR003661">
    <property type="entry name" value="HisK_dim/P_dom"/>
</dbReference>
<evidence type="ECO:0000256" key="2">
    <source>
        <dbReference type="ARBA" id="ARBA00012438"/>
    </source>
</evidence>
<dbReference type="InterPro" id="IPR036890">
    <property type="entry name" value="HATPase_C_sf"/>
</dbReference>
<dbReference type="AlphaFoldDB" id="A0A3E1RD65"/>
<dbReference type="PRINTS" id="PR00344">
    <property type="entry name" value="BCTRLSENSOR"/>
</dbReference>
<dbReference type="InterPro" id="IPR035965">
    <property type="entry name" value="PAS-like_dom_sf"/>
</dbReference>
<dbReference type="Proteomes" id="UP000260665">
    <property type="component" value="Unassembled WGS sequence"/>
</dbReference>
<feature type="chain" id="PRO_5017771444" description="histidine kinase" evidence="4">
    <location>
        <begin position="30"/>
        <end position="927"/>
    </location>
</feature>
<dbReference type="EC" id="2.7.13.3" evidence="2"/>
<evidence type="ECO:0000256" key="3">
    <source>
        <dbReference type="ARBA" id="ARBA00022553"/>
    </source>
</evidence>
<dbReference type="PROSITE" id="PS50112">
    <property type="entry name" value="PAS"/>
    <property type="match status" value="1"/>
</dbReference>
<evidence type="ECO:0000259" key="5">
    <source>
        <dbReference type="PROSITE" id="PS50109"/>
    </source>
</evidence>
<dbReference type="InterPro" id="IPR036097">
    <property type="entry name" value="HisK_dim/P_sf"/>
</dbReference>
<dbReference type="InterPro" id="IPR004358">
    <property type="entry name" value="Sig_transdc_His_kin-like_C"/>
</dbReference>
<reference evidence="7 8" key="1">
    <citation type="submission" date="2018-05" db="EMBL/GenBank/DDBJ databases">
        <title>Rhodoferax soyangensis sp.nov., isolated from an oligotrophic freshwater lake.</title>
        <authorList>
            <person name="Park M."/>
        </authorList>
    </citation>
    <scope>NUCLEOTIDE SEQUENCE [LARGE SCALE GENOMIC DNA]</scope>
    <source>
        <strain evidence="7 8">IMCC26218</strain>
    </source>
</reference>
<dbReference type="InterPro" id="IPR005467">
    <property type="entry name" value="His_kinase_dom"/>
</dbReference>
<dbReference type="GO" id="GO:0000155">
    <property type="term" value="F:phosphorelay sensor kinase activity"/>
    <property type="evidence" value="ECO:0007669"/>
    <property type="project" value="InterPro"/>
</dbReference>
<feature type="signal peptide" evidence="4">
    <location>
        <begin position="1"/>
        <end position="29"/>
    </location>
</feature>
<dbReference type="InterPro" id="IPR000014">
    <property type="entry name" value="PAS"/>
</dbReference>
<dbReference type="Pfam" id="PF08448">
    <property type="entry name" value="PAS_4"/>
    <property type="match status" value="2"/>
</dbReference>
<protein>
    <recommendedName>
        <fullName evidence="2">histidine kinase</fullName>
        <ecNumber evidence="2">2.7.13.3</ecNumber>
    </recommendedName>
</protein>
<dbReference type="Gene3D" id="3.30.565.10">
    <property type="entry name" value="Histidine kinase-like ATPase, C-terminal domain"/>
    <property type="match status" value="1"/>
</dbReference>
<organism evidence="7 8">
    <name type="scientific">Rhodoferax lacus</name>
    <dbReference type="NCBI Taxonomy" id="2184758"/>
    <lineage>
        <taxon>Bacteria</taxon>
        <taxon>Pseudomonadati</taxon>
        <taxon>Pseudomonadota</taxon>
        <taxon>Betaproteobacteria</taxon>
        <taxon>Burkholderiales</taxon>
        <taxon>Comamonadaceae</taxon>
        <taxon>Rhodoferax</taxon>
    </lineage>
</organism>
<evidence type="ECO:0000256" key="4">
    <source>
        <dbReference type="SAM" id="SignalP"/>
    </source>
</evidence>
<dbReference type="SUPFAM" id="SSF47384">
    <property type="entry name" value="Homodimeric domain of signal transducing histidine kinase"/>
    <property type="match status" value="1"/>
</dbReference>
<dbReference type="InterPro" id="IPR003594">
    <property type="entry name" value="HATPase_dom"/>
</dbReference>
<dbReference type="SUPFAM" id="SSF55785">
    <property type="entry name" value="PYP-like sensor domain (PAS domain)"/>
    <property type="match status" value="2"/>
</dbReference>
<dbReference type="SMART" id="SM00065">
    <property type="entry name" value="GAF"/>
    <property type="match status" value="2"/>
</dbReference>
<dbReference type="PROSITE" id="PS50109">
    <property type="entry name" value="HIS_KIN"/>
    <property type="match status" value="1"/>
</dbReference>
<dbReference type="InterPro" id="IPR003018">
    <property type="entry name" value="GAF"/>
</dbReference>
<accession>A0A3E1RD65</accession>